<evidence type="ECO:0000256" key="1">
    <source>
        <dbReference type="ARBA" id="ARBA00007359"/>
    </source>
</evidence>
<dbReference type="PIRSF" id="PIRSF000988">
    <property type="entry name" value="DNase_I_euk"/>
    <property type="match status" value="1"/>
</dbReference>
<dbReference type="InterPro" id="IPR036691">
    <property type="entry name" value="Endo/exonu/phosph_ase_sf"/>
</dbReference>
<name>A0A671U470_SPAAU</name>
<evidence type="ECO:0000313" key="10">
    <source>
        <dbReference type="Proteomes" id="UP000472265"/>
    </source>
</evidence>
<dbReference type="Proteomes" id="UP000472265">
    <property type="component" value="Chromosome 6"/>
</dbReference>
<dbReference type="GO" id="GO:0006308">
    <property type="term" value="P:DNA catabolic process"/>
    <property type="evidence" value="ECO:0007669"/>
    <property type="project" value="InterPro"/>
</dbReference>
<dbReference type="Ensembl" id="ENSSAUT00010009097.1">
    <property type="protein sequence ID" value="ENSSAUP00010008502.1"/>
    <property type="gene ID" value="ENSSAUG00010004188.1"/>
</dbReference>
<dbReference type="PANTHER" id="PTHR11371:SF26">
    <property type="entry name" value="DEOXYRIBONUCLEASE"/>
    <property type="match status" value="1"/>
</dbReference>
<feature type="active site" evidence="6">
    <location>
        <position position="81"/>
    </location>
</feature>
<evidence type="ECO:0000256" key="2">
    <source>
        <dbReference type="ARBA" id="ARBA00022722"/>
    </source>
</evidence>
<evidence type="ECO:0000256" key="3">
    <source>
        <dbReference type="ARBA" id="ARBA00022759"/>
    </source>
</evidence>
<dbReference type="PRINTS" id="PR00130">
    <property type="entry name" value="DNASEI"/>
</dbReference>
<reference evidence="9" key="3">
    <citation type="submission" date="2025-09" db="UniProtKB">
        <authorList>
            <consortium name="Ensembl"/>
        </authorList>
    </citation>
    <scope>IDENTIFICATION</scope>
</reference>
<keyword evidence="2 5" id="KW-0540">Nuclease</keyword>
<evidence type="ECO:0000256" key="6">
    <source>
        <dbReference type="PIRSR" id="PIRSR000988-1"/>
    </source>
</evidence>
<feature type="active site" evidence="6">
    <location>
        <position position="128"/>
    </location>
</feature>
<dbReference type="Gene3D" id="3.60.10.10">
    <property type="entry name" value="Endonuclease/exonuclease/phosphatase"/>
    <property type="match status" value="1"/>
</dbReference>
<evidence type="ECO:0000256" key="7">
    <source>
        <dbReference type="SAM" id="MobiDB-lite"/>
    </source>
</evidence>
<dbReference type="Pfam" id="PF03372">
    <property type="entry name" value="Exo_endo_phos"/>
    <property type="match status" value="1"/>
</dbReference>
<dbReference type="PANTHER" id="PTHR11371">
    <property type="entry name" value="DEOXYRIBONUCLEASE"/>
    <property type="match status" value="1"/>
</dbReference>
<reference evidence="9" key="1">
    <citation type="submission" date="2021-04" db="EMBL/GenBank/DDBJ databases">
        <authorList>
            <consortium name="Wellcome Sanger Institute Data Sharing"/>
        </authorList>
    </citation>
    <scope>NUCLEOTIDE SEQUENCE [LARGE SCALE GENOMIC DNA]</scope>
</reference>
<dbReference type="SMART" id="SM00476">
    <property type="entry name" value="DNaseIc"/>
    <property type="match status" value="1"/>
</dbReference>
<dbReference type="InterPro" id="IPR016202">
    <property type="entry name" value="DNase_I"/>
</dbReference>
<feature type="compositionally biased region" description="Basic residues" evidence="7">
    <location>
        <begin position="259"/>
        <end position="269"/>
    </location>
</feature>
<feature type="region of interest" description="Disordered" evidence="7">
    <location>
        <begin position="246"/>
        <end position="280"/>
    </location>
</feature>
<sequence>MKIAAFNVKNFGWKKANNRFVRTQLIKIVSRYSLVVALEVMDKSGKAMNKFLTELNASRRNKKHPYAMESSEPLGRKSRKEKFVFFYRINEVKAIKSYQWNEKSVDLLAREPFVVRFTVKNLVLIPVHTTPGSAETELSALDDVVKAAKKKCRTKNIMILGDFNADGRYLPKKKKAKVSIYQPPYHWLIDEDADTTSSNNNDHTYDRIVVYGDDMLDAVEPDSAQPFNFQRAYRLSDDKTQKISDHYPVEVELTENKRQTNKPRGKPTKKKDPSVFSSVPQKLDNQPQWCFNQLIHETC</sequence>
<accession>A0A671U470</accession>
<dbReference type="GeneTree" id="ENSGT00950000182846"/>
<dbReference type="InterPro" id="IPR005135">
    <property type="entry name" value="Endo/exonuclease/phosphatase"/>
</dbReference>
<dbReference type="InParanoid" id="A0A671U470"/>
<evidence type="ECO:0000256" key="4">
    <source>
        <dbReference type="ARBA" id="ARBA00022801"/>
    </source>
</evidence>
<proteinExistence type="inferred from homology"/>
<evidence type="ECO:0000259" key="8">
    <source>
        <dbReference type="Pfam" id="PF03372"/>
    </source>
</evidence>
<dbReference type="GO" id="GO:0005634">
    <property type="term" value="C:nucleus"/>
    <property type="evidence" value="ECO:0007669"/>
    <property type="project" value="TreeGrafter"/>
</dbReference>
<evidence type="ECO:0000256" key="5">
    <source>
        <dbReference type="PIRNR" id="PIRNR000988"/>
    </source>
</evidence>
<keyword evidence="4 5" id="KW-0378">Hydrolase</keyword>
<comment type="similarity">
    <text evidence="1 5">Belongs to the DNase I family.</text>
</comment>
<feature type="compositionally biased region" description="Basic and acidic residues" evidence="7">
    <location>
        <begin position="246"/>
        <end position="258"/>
    </location>
</feature>
<dbReference type="OMA" id="GRNSHKE"/>
<organism evidence="9 10">
    <name type="scientific">Sparus aurata</name>
    <name type="common">Gilthead sea bream</name>
    <dbReference type="NCBI Taxonomy" id="8175"/>
    <lineage>
        <taxon>Eukaryota</taxon>
        <taxon>Metazoa</taxon>
        <taxon>Chordata</taxon>
        <taxon>Craniata</taxon>
        <taxon>Vertebrata</taxon>
        <taxon>Euteleostomi</taxon>
        <taxon>Actinopterygii</taxon>
        <taxon>Neopterygii</taxon>
        <taxon>Teleostei</taxon>
        <taxon>Neoteleostei</taxon>
        <taxon>Acanthomorphata</taxon>
        <taxon>Eupercaria</taxon>
        <taxon>Spariformes</taxon>
        <taxon>Sparidae</taxon>
        <taxon>Sparus</taxon>
    </lineage>
</organism>
<dbReference type="AlphaFoldDB" id="A0A671U470"/>
<evidence type="ECO:0000313" key="9">
    <source>
        <dbReference type="Ensembl" id="ENSSAUP00010008502.1"/>
    </source>
</evidence>
<dbReference type="GO" id="GO:0003677">
    <property type="term" value="F:DNA binding"/>
    <property type="evidence" value="ECO:0007669"/>
    <property type="project" value="TreeGrafter"/>
</dbReference>
<dbReference type="SUPFAM" id="SSF56219">
    <property type="entry name" value="DNase I-like"/>
    <property type="match status" value="1"/>
</dbReference>
<feature type="domain" description="Endonuclease/exonuclease/phosphatase" evidence="8">
    <location>
        <begin position="6"/>
        <end position="246"/>
    </location>
</feature>
<dbReference type="GO" id="GO:0004530">
    <property type="term" value="F:deoxyribonuclease I activity"/>
    <property type="evidence" value="ECO:0007669"/>
    <property type="project" value="TreeGrafter"/>
</dbReference>
<keyword evidence="10" id="KW-1185">Reference proteome</keyword>
<reference evidence="9" key="2">
    <citation type="submission" date="2025-08" db="UniProtKB">
        <authorList>
            <consortium name="Ensembl"/>
        </authorList>
    </citation>
    <scope>IDENTIFICATION</scope>
</reference>
<keyword evidence="3 5" id="KW-0255">Endonuclease</keyword>
<protein>
    <recommendedName>
        <fullName evidence="5">Deoxyribonuclease</fullName>
    </recommendedName>
</protein>